<gene>
    <name evidence="2" type="ORF">WH47_09264</name>
</gene>
<keyword evidence="3" id="KW-1185">Reference proteome</keyword>
<dbReference type="Proteomes" id="UP000053825">
    <property type="component" value="Unassembled WGS sequence"/>
</dbReference>
<feature type="non-terminal residue" evidence="2">
    <location>
        <position position="1"/>
    </location>
</feature>
<dbReference type="AlphaFoldDB" id="A0A0L7R911"/>
<feature type="region of interest" description="Disordered" evidence="1">
    <location>
        <begin position="1"/>
        <end position="25"/>
    </location>
</feature>
<protein>
    <recommendedName>
        <fullName evidence="4">Histone-lysine N-methyltransferase SETMAR</fullName>
    </recommendedName>
</protein>
<name>A0A0L7R911_9HYME</name>
<feature type="compositionally biased region" description="Polar residues" evidence="1">
    <location>
        <begin position="1"/>
        <end position="12"/>
    </location>
</feature>
<evidence type="ECO:0000313" key="2">
    <source>
        <dbReference type="EMBL" id="KOC67347.1"/>
    </source>
</evidence>
<proteinExistence type="predicted"/>
<sequence length="81" mass="9407">VHQKLKTQQPSLVNRKGPNLSRDYSRPPIVSTIVEKLHQPGIEVLISSTIFPRDSNFCTHGINVLATRQQKHIEHYRNYFQ</sequence>
<reference evidence="2 3" key="1">
    <citation type="submission" date="2015-07" db="EMBL/GenBank/DDBJ databases">
        <title>The genome of Habropoda laboriosa.</title>
        <authorList>
            <person name="Pan H."/>
            <person name="Kapheim K."/>
        </authorList>
    </citation>
    <scope>NUCLEOTIDE SEQUENCE [LARGE SCALE GENOMIC DNA]</scope>
    <source>
        <strain evidence="2">0110345459</strain>
    </source>
</reference>
<evidence type="ECO:0000256" key="1">
    <source>
        <dbReference type="SAM" id="MobiDB-lite"/>
    </source>
</evidence>
<organism evidence="2 3">
    <name type="scientific">Habropoda laboriosa</name>
    <dbReference type="NCBI Taxonomy" id="597456"/>
    <lineage>
        <taxon>Eukaryota</taxon>
        <taxon>Metazoa</taxon>
        <taxon>Ecdysozoa</taxon>
        <taxon>Arthropoda</taxon>
        <taxon>Hexapoda</taxon>
        <taxon>Insecta</taxon>
        <taxon>Pterygota</taxon>
        <taxon>Neoptera</taxon>
        <taxon>Endopterygota</taxon>
        <taxon>Hymenoptera</taxon>
        <taxon>Apocrita</taxon>
        <taxon>Aculeata</taxon>
        <taxon>Apoidea</taxon>
        <taxon>Anthophila</taxon>
        <taxon>Apidae</taxon>
        <taxon>Habropoda</taxon>
    </lineage>
</organism>
<dbReference type="EMBL" id="KQ414628">
    <property type="protein sequence ID" value="KOC67347.1"/>
    <property type="molecule type" value="Genomic_DNA"/>
</dbReference>
<accession>A0A0L7R911</accession>
<evidence type="ECO:0008006" key="4">
    <source>
        <dbReference type="Google" id="ProtNLM"/>
    </source>
</evidence>
<evidence type="ECO:0000313" key="3">
    <source>
        <dbReference type="Proteomes" id="UP000053825"/>
    </source>
</evidence>